<protein>
    <submittedName>
        <fullName evidence="5">Ankyrin repeat domain-containing protein</fullName>
    </submittedName>
</protein>
<dbReference type="InterPro" id="IPR051637">
    <property type="entry name" value="Ank_repeat_dom-contain_49"/>
</dbReference>
<keyword evidence="6" id="KW-1185">Reference proteome</keyword>
<dbReference type="PANTHER" id="PTHR24180">
    <property type="entry name" value="CYCLIN-DEPENDENT KINASE INHIBITOR 2C-RELATED"/>
    <property type="match status" value="1"/>
</dbReference>
<keyword evidence="2 3" id="KW-0040">ANK repeat</keyword>
<dbReference type="OrthoDB" id="2871040at2"/>
<reference evidence="5 6" key="2">
    <citation type="journal article" date="2017" name="Genome Announc.">
        <title>Draft Genome Sequences of Four Alkaliphilic Bacteria Belonging to the Anaerobacillus Genus.</title>
        <authorList>
            <person name="Bassil N.M."/>
            <person name="Lloyd J.R."/>
        </authorList>
    </citation>
    <scope>NUCLEOTIDE SEQUENCE [LARGE SCALE GENOMIC DNA]</scope>
    <source>
        <strain evidence="5 6">NB2006</strain>
    </source>
</reference>
<dbReference type="EMBL" id="CP063356">
    <property type="protein sequence ID" value="QOY34765.1"/>
    <property type="molecule type" value="Genomic_DNA"/>
</dbReference>
<dbReference type="KEGG" id="aia:AWH56_018845"/>
<dbReference type="PROSITE" id="PS50088">
    <property type="entry name" value="ANK_REPEAT"/>
    <property type="match status" value="1"/>
</dbReference>
<proteinExistence type="predicted"/>
<name>A0A1S2MD07_9BACI</name>
<dbReference type="Proteomes" id="UP000180175">
    <property type="component" value="Chromosome"/>
</dbReference>
<dbReference type="SUPFAM" id="SSF48403">
    <property type="entry name" value="Ankyrin repeat"/>
    <property type="match status" value="1"/>
</dbReference>
<evidence type="ECO:0000313" key="6">
    <source>
        <dbReference type="Proteomes" id="UP000180175"/>
    </source>
</evidence>
<evidence type="ECO:0000313" key="4">
    <source>
        <dbReference type="EMBL" id="OIJ22621.1"/>
    </source>
</evidence>
<accession>A0A1S2MD07</accession>
<dbReference type="PROSITE" id="PS50297">
    <property type="entry name" value="ANK_REP_REGION"/>
    <property type="match status" value="1"/>
</dbReference>
<dbReference type="Gene3D" id="1.25.40.20">
    <property type="entry name" value="Ankyrin repeat-containing domain"/>
    <property type="match status" value="1"/>
</dbReference>
<dbReference type="RefSeq" id="WP_071316142.1">
    <property type="nucleotide sequence ID" value="NZ_CP063356.2"/>
</dbReference>
<feature type="repeat" description="ANK" evidence="3">
    <location>
        <begin position="31"/>
        <end position="63"/>
    </location>
</feature>
<evidence type="ECO:0000256" key="2">
    <source>
        <dbReference type="ARBA" id="ARBA00023043"/>
    </source>
</evidence>
<reference evidence="5 6" key="3">
    <citation type="journal article" date="2019" name="Int. J. Syst. Evol. Microbiol.">
        <title>Anaerobacillus isosaccharinicus sp. nov., an alkaliphilic bacterium which degrades isosaccharinic acid.</title>
        <authorList>
            <person name="Bassil N.M."/>
            <person name="Lloyd J.R."/>
        </authorList>
    </citation>
    <scope>NUCLEOTIDE SEQUENCE [LARGE SCALE GENOMIC DNA]</scope>
    <source>
        <strain evidence="5 6">NB2006</strain>
    </source>
</reference>
<reference evidence="4 6" key="1">
    <citation type="submission" date="2016-10" db="EMBL/GenBank/DDBJ databases">
        <title>Draft genome sequences of four alkaliphilic bacteria belonging to the Anaerobacillus genus.</title>
        <authorList>
            <person name="Bassil N.M."/>
            <person name="Lloyd J.R."/>
        </authorList>
    </citation>
    <scope>NUCLEOTIDE SEQUENCE [LARGE SCALE GENOMIC DNA]</scope>
    <source>
        <strain evidence="4 6">NB2006</strain>
    </source>
</reference>
<dbReference type="AlphaFoldDB" id="A0A1S2MD07"/>
<sequence length="131" mass="15328">MKYEFFNHLDNNDVDGLFKYLKIHDSNEEMEGQTLLWWSVFYNNLEFVKVLVNKGADINKKDKLNRTALLLSCYFGFIEIAKFLLVNGANTDGCLQNAKRGWDGHCQEEIIELLREEGEKDDESYPEGRRI</sequence>
<dbReference type="SMART" id="SM00248">
    <property type="entry name" value="ANK"/>
    <property type="match status" value="2"/>
</dbReference>
<keyword evidence="1" id="KW-0677">Repeat</keyword>
<evidence type="ECO:0000256" key="3">
    <source>
        <dbReference type="PROSITE-ProRule" id="PRU00023"/>
    </source>
</evidence>
<gene>
    <name evidence="5" type="ORF">AWH56_018845</name>
    <name evidence="4" type="ORF">AWH56_05320</name>
</gene>
<dbReference type="Pfam" id="PF12796">
    <property type="entry name" value="Ank_2"/>
    <property type="match status" value="1"/>
</dbReference>
<evidence type="ECO:0000313" key="5">
    <source>
        <dbReference type="EMBL" id="QOY34765.1"/>
    </source>
</evidence>
<dbReference type="EMBL" id="LQXD01000039">
    <property type="protein sequence ID" value="OIJ22621.1"/>
    <property type="molecule type" value="Genomic_DNA"/>
</dbReference>
<reference evidence="5" key="4">
    <citation type="submission" date="2020-10" db="EMBL/GenBank/DDBJ databases">
        <authorList>
            <person name="Bassil N.M."/>
            <person name="Lloyd J.R."/>
        </authorList>
    </citation>
    <scope>NUCLEOTIDE SEQUENCE</scope>
    <source>
        <strain evidence="5">NB2006</strain>
    </source>
</reference>
<organism evidence="4 6">
    <name type="scientific">Anaerobacillus isosaccharinicus</name>
    <dbReference type="NCBI Taxonomy" id="1532552"/>
    <lineage>
        <taxon>Bacteria</taxon>
        <taxon>Bacillati</taxon>
        <taxon>Bacillota</taxon>
        <taxon>Bacilli</taxon>
        <taxon>Bacillales</taxon>
        <taxon>Bacillaceae</taxon>
        <taxon>Anaerobacillus</taxon>
    </lineage>
</organism>
<dbReference type="PANTHER" id="PTHR24180:SF45">
    <property type="entry name" value="POLY [ADP-RIBOSE] POLYMERASE TANKYRASE"/>
    <property type="match status" value="1"/>
</dbReference>
<dbReference type="InterPro" id="IPR036770">
    <property type="entry name" value="Ankyrin_rpt-contain_sf"/>
</dbReference>
<evidence type="ECO:0000256" key="1">
    <source>
        <dbReference type="ARBA" id="ARBA00022737"/>
    </source>
</evidence>
<dbReference type="InterPro" id="IPR002110">
    <property type="entry name" value="Ankyrin_rpt"/>
</dbReference>